<evidence type="ECO:0000256" key="3">
    <source>
        <dbReference type="ARBA" id="ARBA00023237"/>
    </source>
</evidence>
<dbReference type="Gene3D" id="2.40.160.50">
    <property type="entry name" value="membrane protein fhac: a member of the omp85/tpsb transporter family"/>
    <property type="match status" value="1"/>
</dbReference>
<evidence type="ECO:0000256" key="4">
    <source>
        <dbReference type="SAM" id="SignalP"/>
    </source>
</evidence>
<evidence type="ECO:0000313" key="7">
    <source>
        <dbReference type="EMBL" id="RLJ68301.1"/>
    </source>
</evidence>
<evidence type="ECO:0000259" key="5">
    <source>
        <dbReference type="Pfam" id="PF03865"/>
    </source>
</evidence>
<dbReference type="RefSeq" id="WP_121240216.1">
    <property type="nucleotide sequence ID" value="NZ_BHVV01000002.1"/>
</dbReference>
<dbReference type="Gene3D" id="3.10.20.310">
    <property type="entry name" value="membrane protein fhac"/>
    <property type="match status" value="1"/>
</dbReference>
<evidence type="ECO:0000256" key="1">
    <source>
        <dbReference type="ARBA" id="ARBA00022452"/>
    </source>
</evidence>
<keyword evidence="1" id="KW-1134">Transmembrane beta strand</keyword>
<dbReference type="Pfam" id="PF03865">
    <property type="entry name" value="ShlB"/>
    <property type="match status" value="1"/>
</dbReference>
<feature type="signal peptide" evidence="4">
    <location>
        <begin position="1"/>
        <end position="21"/>
    </location>
</feature>
<keyword evidence="8" id="KW-1185">Reference proteome</keyword>
<dbReference type="InterPro" id="IPR005565">
    <property type="entry name" value="Hemolysn_activator_HlyB_C"/>
</dbReference>
<dbReference type="PANTHER" id="PTHR34597">
    <property type="entry name" value="SLR1661 PROTEIN"/>
    <property type="match status" value="1"/>
</dbReference>
<keyword evidence="1" id="KW-0472">Membrane</keyword>
<dbReference type="GO" id="GO:0008320">
    <property type="term" value="F:protein transmembrane transporter activity"/>
    <property type="evidence" value="ECO:0007669"/>
    <property type="project" value="TreeGrafter"/>
</dbReference>
<dbReference type="EMBL" id="RCCI01000004">
    <property type="protein sequence ID" value="RLJ68301.1"/>
    <property type="molecule type" value="Genomic_DNA"/>
</dbReference>
<dbReference type="GO" id="GO:0046819">
    <property type="term" value="P:protein secretion by the type V secretion system"/>
    <property type="evidence" value="ECO:0007669"/>
    <property type="project" value="TreeGrafter"/>
</dbReference>
<comment type="caution">
    <text evidence="7">The sequence shown here is derived from an EMBL/GenBank/DDBJ whole genome shotgun (WGS) entry which is preliminary data.</text>
</comment>
<gene>
    <name evidence="7" type="ORF">DFR35_0859</name>
</gene>
<evidence type="ECO:0000256" key="2">
    <source>
        <dbReference type="ARBA" id="ARBA00022692"/>
    </source>
</evidence>
<evidence type="ECO:0000313" key="8">
    <source>
        <dbReference type="Proteomes" id="UP000268908"/>
    </source>
</evidence>
<feature type="domain" description="Haemolysin activator HlyB C-terminal" evidence="5">
    <location>
        <begin position="170"/>
        <end position="486"/>
    </location>
</feature>
<keyword evidence="3" id="KW-0998">Cell outer membrane</keyword>
<evidence type="ECO:0000259" key="6">
    <source>
        <dbReference type="Pfam" id="PF08479"/>
    </source>
</evidence>
<dbReference type="AlphaFoldDB" id="A0A497XK57"/>
<feature type="domain" description="Polypeptide-transport-associated ShlB-type" evidence="6">
    <location>
        <begin position="27"/>
        <end position="101"/>
    </location>
</feature>
<proteinExistence type="predicted"/>
<sequence>MQIRTIFSALAVAAFATAVQAQNDVRFDITKFQVEGNTLLPQAQVTELVAPFAGKQRVYGDVQKALEALENAYRKAGYGTVQVFVPEQELSAGVVKLVVTETVIGKITLAGNKHFDSANIFNTLPGLVEGKAPNMRLISENIQLANENPVKQIEVTLGIAEEAGKVNAGINVSDEDPSRFIVTADNTGTPSTGRHRIGLAYQHANLFNADHILTLAITGSPDLPDTPSVNRAPGSETAREMAVASMAYRLPLYSIGDAIDFAYGKSNSNSPVPTAGVTGAATGPGIVGKGEVYALRWNHYLPRLGEYTSKVIIGYDLKDMIVENCVPAGNCAAVTTQKNRIQPVSFTYAGQRMQPGSLLDYNLGVAFGDQQDMLPTNLGANNIPSFSAYRLNTSYLQVLKSDWALRYNFSGQYAPANHRGSLQVGLPAVEQFGVTGANMVRGFFERTVTGDSGYFMNFEAYTPEMAKEFNAPGSLKFLGFIDWGQGFIYTGVSNAPPLITDAGSTGIGLRYSYAKDAVFRFDIAYVFAAGTPNANASGSGTRVGTGDSQVATGDFRGHFNFQYVF</sequence>
<protein>
    <submittedName>
        <fullName evidence="7">Hemolysin activation/secretion protein</fullName>
    </submittedName>
</protein>
<keyword evidence="2" id="KW-0812">Transmembrane</keyword>
<dbReference type="Pfam" id="PF08479">
    <property type="entry name" value="POTRA_2"/>
    <property type="match status" value="1"/>
</dbReference>
<dbReference type="Proteomes" id="UP000268908">
    <property type="component" value="Unassembled WGS sequence"/>
</dbReference>
<feature type="chain" id="PRO_5019846245" evidence="4">
    <location>
        <begin position="22"/>
        <end position="565"/>
    </location>
</feature>
<dbReference type="InterPro" id="IPR013686">
    <property type="entry name" value="Polypept-transport_assoc_ShlB"/>
</dbReference>
<dbReference type="GO" id="GO:0098046">
    <property type="term" value="C:type V protein secretion system complex"/>
    <property type="evidence" value="ECO:0007669"/>
    <property type="project" value="TreeGrafter"/>
</dbReference>
<name>A0A497XK57_9PROT</name>
<organism evidence="7 8">
    <name type="scientific">Sulfurisoma sediminicola</name>
    <dbReference type="NCBI Taxonomy" id="1381557"/>
    <lineage>
        <taxon>Bacteria</taxon>
        <taxon>Pseudomonadati</taxon>
        <taxon>Pseudomonadota</taxon>
        <taxon>Betaproteobacteria</taxon>
        <taxon>Nitrosomonadales</taxon>
        <taxon>Sterolibacteriaceae</taxon>
        <taxon>Sulfurisoma</taxon>
    </lineage>
</organism>
<dbReference type="InterPro" id="IPR051544">
    <property type="entry name" value="TPS_OM_transporter"/>
</dbReference>
<dbReference type="OrthoDB" id="5664954at2"/>
<keyword evidence="4" id="KW-0732">Signal</keyword>
<dbReference type="PANTHER" id="PTHR34597:SF3">
    <property type="entry name" value="OUTER MEMBRANE TRANSPORTER CDIB"/>
    <property type="match status" value="1"/>
</dbReference>
<accession>A0A497XK57</accession>
<reference evidence="7 8" key="1">
    <citation type="submission" date="2018-10" db="EMBL/GenBank/DDBJ databases">
        <title>Genomic Encyclopedia of Type Strains, Phase IV (KMG-IV): sequencing the most valuable type-strain genomes for metagenomic binning, comparative biology and taxonomic classification.</title>
        <authorList>
            <person name="Goeker M."/>
        </authorList>
    </citation>
    <scope>NUCLEOTIDE SEQUENCE [LARGE SCALE GENOMIC DNA]</scope>
    <source>
        <strain evidence="7 8">DSM 26916</strain>
    </source>
</reference>